<dbReference type="Pfam" id="PF05970">
    <property type="entry name" value="PIF1"/>
    <property type="match status" value="1"/>
</dbReference>
<name>A0A1X7USH7_AMPQE</name>
<evidence type="ECO:0000259" key="3">
    <source>
        <dbReference type="Pfam" id="PF14214"/>
    </source>
</evidence>
<comment type="catalytic activity">
    <reaction evidence="1">
        <text>ATP + H2O = ADP + phosphate + H(+)</text>
        <dbReference type="Rhea" id="RHEA:13065"/>
        <dbReference type="ChEBI" id="CHEBI:15377"/>
        <dbReference type="ChEBI" id="CHEBI:15378"/>
        <dbReference type="ChEBI" id="CHEBI:30616"/>
        <dbReference type="ChEBI" id="CHEBI:43474"/>
        <dbReference type="ChEBI" id="CHEBI:456216"/>
        <dbReference type="EC" id="5.6.2.3"/>
    </reaction>
</comment>
<reference evidence="4" key="1">
    <citation type="submission" date="2017-05" db="UniProtKB">
        <authorList>
            <consortium name="EnsemblMetazoa"/>
        </authorList>
    </citation>
    <scope>IDENTIFICATION</scope>
</reference>
<keyword evidence="1" id="KW-0347">Helicase</keyword>
<dbReference type="GO" id="GO:0000723">
    <property type="term" value="P:telomere maintenance"/>
    <property type="evidence" value="ECO:0007669"/>
    <property type="project" value="InterPro"/>
</dbReference>
<dbReference type="InParanoid" id="A0A1X7USH7"/>
<keyword evidence="1" id="KW-0547">Nucleotide-binding</keyword>
<dbReference type="Pfam" id="PF14214">
    <property type="entry name" value="Helitron_like_N"/>
    <property type="match status" value="1"/>
</dbReference>
<dbReference type="InterPro" id="IPR051055">
    <property type="entry name" value="PIF1_helicase"/>
</dbReference>
<feature type="domain" description="DNA helicase Pif1-like DEAD-box helicase" evidence="2">
    <location>
        <begin position="620"/>
        <end position="684"/>
    </location>
</feature>
<dbReference type="GO" id="GO:0043139">
    <property type="term" value="F:5'-3' DNA helicase activity"/>
    <property type="evidence" value="ECO:0007669"/>
    <property type="project" value="UniProtKB-EC"/>
</dbReference>
<comment type="cofactor">
    <cofactor evidence="1">
        <name>Mg(2+)</name>
        <dbReference type="ChEBI" id="CHEBI:18420"/>
    </cofactor>
</comment>
<dbReference type="EnsemblMetazoa" id="Aqu2.1.30611_001">
    <property type="protein sequence ID" value="Aqu2.1.30611_001"/>
    <property type="gene ID" value="Aqu2.1.30611"/>
</dbReference>
<keyword evidence="1" id="KW-0234">DNA repair</keyword>
<dbReference type="EC" id="5.6.2.3" evidence="1"/>
<keyword evidence="1" id="KW-0067">ATP-binding</keyword>
<evidence type="ECO:0000259" key="2">
    <source>
        <dbReference type="Pfam" id="PF05970"/>
    </source>
</evidence>
<dbReference type="GO" id="GO:0006281">
    <property type="term" value="P:DNA repair"/>
    <property type="evidence" value="ECO:0007669"/>
    <property type="project" value="UniProtKB-KW"/>
</dbReference>
<keyword evidence="1" id="KW-0378">Hydrolase</keyword>
<evidence type="ECO:0000313" key="4">
    <source>
        <dbReference type="EnsemblMetazoa" id="Aqu2.1.30611_001"/>
    </source>
</evidence>
<dbReference type="InterPro" id="IPR010285">
    <property type="entry name" value="DNA_helicase_pif1-like_DEAD"/>
</dbReference>
<dbReference type="GO" id="GO:0016787">
    <property type="term" value="F:hydrolase activity"/>
    <property type="evidence" value="ECO:0007669"/>
    <property type="project" value="UniProtKB-KW"/>
</dbReference>
<comment type="similarity">
    <text evidence="1">Belongs to the helicase family.</text>
</comment>
<dbReference type="AlphaFoldDB" id="A0A1X7USH7"/>
<dbReference type="InterPro" id="IPR025476">
    <property type="entry name" value="Helitron_helicase-like"/>
</dbReference>
<evidence type="ECO:0000256" key="1">
    <source>
        <dbReference type="RuleBase" id="RU363044"/>
    </source>
</evidence>
<proteinExistence type="inferred from homology"/>
<accession>A0A1X7USH7</accession>
<feature type="domain" description="Helitron helicase-like" evidence="3">
    <location>
        <begin position="145"/>
        <end position="208"/>
    </location>
</feature>
<dbReference type="GO" id="GO:0005524">
    <property type="term" value="F:ATP binding"/>
    <property type="evidence" value="ECO:0007669"/>
    <property type="project" value="UniProtKB-KW"/>
</dbReference>
<keyword evidence="1" id="KW-0233">DNA recombination</keyword>
<dbReference type="InterPro" id="IPR027417">
    <property type="entry name" value="P-loop_NTPase"/>
</dbReference>
<dbReference type="GO" id="GO:0006310">
    <property type="term" value="P:DNA recombination"/>
    <property type="evidence" value="ECO:0007669"/>
    <property type="project" value="UniProtKB-KW"/>
</dbReference>
<dbReference type="PANTHER" id="PTHR47642">
    <property type="entry name" value="ATP-DEPENDENT DNA HELICASE"/>
    <property type="match status" value="1"/>
</dbReference>
<organism evidence="4">
    <name type="scientific">Amphimedon queenslandica</name>
    <name type="common">Sponge</name>
    <dbReference type="NCBI Taxonomy" id="400682"/>
    <lineage>
        <taxon>Eukaryota</taxon>
        <taxon>Metazoa</taxon>
        <taxon>Porifera</taxon>
        <taxon>Demospongiae</taxon>
        <taxon>Heteroscleromorpha</taxon>
        <taxon>Haplosclerida</taxon>
        <taxon>Niphatidae</taxon>
        <taxon>Amphimedon</taxon>
    </lineage>
</organism>
<sequence length="694" mass="80051">MKTLSDAKDFGPKNLPDPEYIILNGKPTKNNKIWHTLVDIKRVQAAYEKLKDINWLYRKLDDESLDKVAANSGTSTMIEEATKEDILGFNSYTIQNMNSNLNKGSDIQQYKMQNIKQIKELKGSIFKLLNTVTGPPMTAAQFVDQVKTNAEFLEKRLCTMINTVRGSKQYWYLRRSEVKHMIAEFGSPTFFLTFSCAEYYSQDIREYLHKGQVLGQVTEYYYKKEYQARGAPHCHCLIWIANAPDVGESRAEDVIRFIDERITCHIPNKDTCPELHKVVTRYQLHKCSNYFSENTVLNNVQQSMKAEKRIHYLKRSEEEARVNDYNPLLLLLWKANINVSFTSECSLALADYMSGYVTKAEGGHMLDLWQDILDDGGLYSKLFRIGIRCLDSQSIGLYKTCDILLGEPLCRKSRDVKWIDVDMPNKRTRNVTMKLNEVEEIAVNELSTEDFYGKGLPNSLTMAKIKMANDAIENYRRRTSLILRILINEDELVHDGESVPEAFDHHIVDNERYLEANEKFRKLLKCRETLKHIQDARAANREEDKYNVKDNDPQLMGQIKDAMRDMDTGSHLTLQKRESMLNKDQKRIFDHIKAHLLRQIEYEKKSKQEKEQSECVTHLHMFMSVVGGTGKFFLIEAIKALVKSLWSTLTKQRCAVAAPTGLAAYNVGGVMAHRQFQLPIEHKGQCLILVTTQD</sequence>
<protein>
    <recommendedName>
        <fullName evidence="1">ATP-dependent DNA helicase</fullName>
        <ecNumber evidence="1">5.6.2.3</ecNumber>
    </recommendedName>
</protein>
<keyword evidence="1" id="KW-0227">DNA damage</keyword>
<dbReference type="OrthoDB" id="416437at2759"/>
<dbReference type="Gene3D" id="3.40.50.300">
    <property type="entry name" value="P-loop containing nucleotide triphosphate hydrolases"/>
    <property type="match status" value="1"/>
</dbReference>